<feature type="transmembrane region" description="Helical" evidence="2">
    <location>
        <begin position="47"/>
        <end position="71"/>
    </location>
</feature>
<sequence>MKAMPSPSTAARAHARPSPLLASVALLLACLPQVAHASLLSGEALDTAANIVAWLALIIVPVALITAFWMVHILPEKIAEKRRHPQLAAIKTLCLLSLAFGGLLWPLAWLWAYTKPVLHKMAYGTDVDDHAHGGEALTPLHDARTESPPEPSPPASATRAELQQQVEALTRRLAELEARIAAPAHVSPPTPTRE</sequence>
<dbReference type="STRING" id="428993.SAMN06296058_3605"/>
<evidence type="ECO:0000313" key="4">
    <source>
        <dbReference type="EMBL" id="SKC82091.1"/>
    </source>
</evidence>
<feature type="region of interest" description="Disordered" evidence="1">
    <location>
        <begin position="133"/>
        <end position="164"/>
    </location>
</feature>
<keyword evidence="2" id="KW-0472">Membrane</keyword>
<reference evidence="4 5" key="1">
    <citation type="submission" date="2017-02" db="EMBL/GenBank/DDBJ databases">
        <authorList>
            <person name="Peterson S.W."/>
        </authorList>
    </citation>
    <scope>NUCLEOTIDE SEQUENCE [LARGE SCALE GENOMIC DNA]</scope>
    <source>
        <strain evidence="4 5">P15</strain>
    </source>
</reference>
<protein>
    <recommendedName>
        <fullName evidence="6">DUF3302 domain-containing protein</fullName>
    </recommendedName>
</protein>
<feature type="signal peptide" evidence="3">
    <location>
        <begin position="1"/>
        <end position="37"/>
    </location>
</feature>
<organism evidence="4 5">
    <name type="scientific">Pseudoxanthomonas indica</name>
    <dbReference type="NCBI Taxonomy" id="428993"/>
    <lineage>
        <taxon>Bacteria</taxon>
        <taxon>Pseudomonadati</taxon>
        <taxon>Pseudomonadota</taxon>
        <taxon>Gammaproteobacteria</taxon>
        <taxon>Lysobacterales</taxon>
        <taxon>Lysobacteraceae</taxon>
        <taxon>Pseudoxanthomonas</taxon>
    </lineage>
</organism>
<feature type="chain" id="PRO_5010559419" description="DUF3302 domain-containing protein" evidence="3">
    <location>
        <begin position="38"/>
        <end position="194"/>
    </location>
</feature>
<evidence type="ECO:0000313" key="5">
    <source>
        <dbReference type="Proteomes" id="UP000190341"/>
    </source>
</evidence>
<evidence type="ECO:0000256" key="2">
    <source>
        <dbReference type="SAM" id="Phobius"/>
    </source>
</evidence>
<keyword evidence="2" id="KW-1133">Transmembrane helix</keyword>
<evidence type="ECO:0000256" key="3">
    <source>
        <dbReference type="SAM" id="SignalP"/>
    </source>
</evidence>
<dbReference type="Pfam" id="PF11742">
    <property type="entry name" value="DUF3302"/>
    <property type="match status" value="1"/>
</dbReference>
<feature type="transmembrane region" description="Helical" evidence="2">
    <location>
        <begin position="92"/>
        <end position="112"/>
    </location>
</feature>
<dbReference type="EMBL" id="FUZV01000002">
    <property type="protein sequence ID" value="SKC82091.1"/>
    <property type="molecule type" value="Genomic_DNA"/>
</dbReference>
<evidence type="ECO:0000256" key="1">
    <source>
        <dbReference type="SAM" id="MobiDB-lite"/>
    </source>
</evidence>
<keyword evidence="2" id="KW-0812">Transmembrane</keyword>
<dbReference type="Proteomes" id="UP000190341">
    <property type="component" value="Unassembled WGS sequence"/>
</dbReference>
<proteinExistence type="predicted"/>
<dbReference type="AlphaFoldDB" id="A0A1T5M1F1"/>
<dbReference type="PROSITE" id="PS51257">
    <property type="entry name" value="PROKAR_LIPOPROTEIN"/>
    <property type="match status" value="1"/>
</dbReference>
<name>A0A1T5M1F1_9GAMM</name>
<keyword evidence="3" id="KW-0732">Signal</keyword>
<evidence type="ECO:0008006" key="6">
    <source>
        <dbReference type="Google" id="ProtNLM"/>
    </source>
</evidence>
<gene>
    <name evidence="4" type="ORF">SAMN06296058_3605</name>
</gene>
<accession>A0A1T5M1F1</accession>
<dbReference type="InterPro" id="IPR011223">
    <property type="entry name" value="UCP028770"/>
</dbReference>
<keyword evidence="5" id="KW-1185">Reference proteome</keyword>